<reference evidence="5 6" key="1">
    <citation type="submission" date="2021-08" db="EMBL/GenBank/DDBJ databases">
        <title>Devosia salina sp. nov., isolated from the South China Sea sediment.</title>
        <authorList>
            <person name="Zhou Z."/>
        </authorList>
    </citation>
    <scope>NUCLEOTIDE SEQUENCE [LARGE SCALE GENOMIC DNA]</scope>
    <source>
        <strain evidence="5 6">SCS-3</strain>
    </source>
</reference>
<dbReference type="Pfam" id="PF00532">
    <property type="entry name" value="Peripla_BP_1"/>
    <property type="match status" value="1"/>
</dbReference>
<protein>
    <submittedName>
        <fullName evidence="5">LacI family transcriptional regulator</fullName>
    </submittedName>
</protein>
<dbReference type="PANTHER" id="PTHR30146">
    <property type="entry name" value="LACI-RELATED TRANSCRIPTIONAL REPRESSOR"/>
    <property type="match status" value="1"/>
</dbReference>
<evidence type="ECO:0000256" key="1">
    <source>
        <dbReference type="ARBA" id="ARBA00023015"/>
    </source>
</evidence>
<dbReference type="Proteomes" id="UP000825799">
    <property type="component" value="Chromosome"/>
</dbReference>
<dbReference type="Gene3D" id="3.40.50.2300">
    <property type="match status" value="2"/>
</dbReference>
<dbReference type="SUPFAM" id="SSF53822">
    <property type="entry name" value="Periplasmic binding protein-like I"/>
    <property type="match status" value="1"/>
</dbReference>
<dbReference type="InterPro" id="IPR000843">
    <property type="entry name" value="HTH_LacI"/>
</dbReference>
<accession>A0ABX8WF38</accession>
<dbReference type="InterPro" id="IPR010982">
    <property type="entry name" value="Lambda_DNA-bd_dom_sf"/>
</dbReference>
<dbReference type="PROSITE" id="PS50932">
    <property type="entry name" value="HTH_LACI_2"/>
    <property type="match status" value="1"/>
</dbReference>
<proteinExistence type="predicted"/>
<keyword evidence="2" id="KW-0238">DNA-binding</keyword>
<sequence length="359" mass="38359">MARPTIRDISKLTGLSTYTISQALRGADGVSDDSRARVLAAANDIGYIPNRAAQDLRRTNRDSVGLITASTSNSYYLDLIGGIQSTVQSLAWTVIIADVAVDGHYDADQEDRTVRRLIEARVAGVISTLTLRKENTDLLSKWDIPVVFVDSSPPAAAPDLPSVTTDNYRASMQVGEHLAGHGYKSWLFLAYPAIWSTRVEREHGLRDAATASGATLTVVESANDAISAKAALRLHLAASGAMPEVLIAGNNPMLLGALEHFRLAGLRVPYDIAVVGYDEFAWSNLIQPPLTLLNERSGEIGRQAAHTLAEIVLAQDEAEKGGLGGTPVYLPSHQKQVGAELIVRQSCGCQPRVTGPGAS</sequence>
<dbReference type="RefSeq" id="WP_220305075.1">
    <property type="nucleotide sequence ID" value="NZ_CP080590.1"/>
</dbReference>
<evidence type="ECO:0000313" key="6">
    <source>
        <dbReference type="Proteomes" id="UP000825799"/>
    </source>
</evidence>
<evidence type="ECO:0000256" key="2">
    <source>
        <dbReference type="ARBA" id="ARBA00023125"/>
    </source>
</evidence>
<keyword evidence="1" id="KW-0805">Transcription regulation</keyword>
<gene>
    <name evidence="5" type="ORF">K1X15_18805</name>
</gene>
<dbReference type="Pfam" id="PF00356">
    <property type="entry name" value="LacI"/>
    <property type="match status" value="1"/>
</dbReference>
<feature type="domain" description="HTH lacI-type" evidence="4">
    <location>
        <begin position="4"/>
        <end position="58"/>
    </location>
</feature>
<dbReference type="InterPro" id="IPR028082">
    <property type="entry name" value="Peripla_BP_I"/>
</dbReference>
<evidence type="ECO:0000259" key="4">
    <source>
        <dbReference type="PROSITE" id="PS50932"/>
    </source>
</evidence>
<dbReference type="PANTHER" id="PTHR30146:SF109">
    <property type="entry name" value="HTH-TYPE TRANSCRIPTIONAL REGULATOR GALS"/>
    <property type="match status" value="1"/>
</dbReference>
<keyword evidence="3" id="KW-0804">Transcription</keyword>
<dbReference type="Gene3D" id="1.10.260.40">
    <property type="entry name" value="lambda repressor-like DNA-binding domains"/>
    <property type="match status" value="1"/>
</dbReference>
<dbReference type="CDD" id="cd06267">
    <property type="entry name" value="PBP1_LacI_sugar_binding-like"/>
    <property type="match status" value="1"/>
</dbReference>
<dbReference type="EMBL" id="CP080590">
    <property type="protein sequence ID" value="QYO76606.1"/>
    <property type="molecule type" value="Genomic_DNA"/>
</dbReference>
<evidence type="ECO:0000313" key="5">
    <source>
        <dbReference type="EMBL" id="QYO76606.1"/>
    </source>
</evidence>
<dbReference type="SUPFAM" id="SSF47413">
    <property type="entry name" value="lambda repressor-like DNA-binding domains"/>
    <property type="match status" value="1"/>
</dbReference>
<dbReference type="CDD" id="cd01392">
    <property type="entry name" value="HTH_LacI"/>
    <property type="match status" value="1"/>
</dbReference>
<evidence type="ECO:0000256" key="3">
    <source>
        <dbReference type="ARBA" id="ARBA00023163"/>
    </source>
</evidence>
<name>A0ABX8WF38_9HYPH</name>
<organism evidence="5 6">
    <name type="scientific">Devosia salina</name>
    <dbReference type="NCBI Taxonomy" id="2860336"/>
    <lineage>
        <taxon>Bacteria</taxon>
        <taxon>Pseudomonadati</taxon>
        <taxon>Pseudomonadota</taxon>
        <taxon>Alphaproteobacteria</taxon>
        <taxon>Hyphomicrobiales</taxon>
        <taxon>Devosiaceae</taxon>
        <taxon>Devosia</taxon>
    </lineage>
</organism>
<dbReference type="SMART" id="SM00354">
    <property type="entry name" value="HTH_LACI"/>
    <property type="match status" value="1"/>
</dbReference>
<dbReference type="InterPro" id="IPR001761">
    <property type="entry name" value="Peripla_BP/Lac1_sug-bd_dom"/>
</dbReference>
<keyword evidence="6" id="KW-1185">Reference proteome</keyword>